<dbReference type="EMBL" id="CP015897">
    <property type="protein sequence ID" value="ARD98903.1"/>
    <property type="molecule type" value="Genomic_DNA"/>
</dbReference>
<evidence type="ECO:0000313" key="4">
    <source>
        <dbReference type="Proteomes" id="UP000192085"/>
    </source>
</evidence>
<proteinExistence type="predicted"/>
<dbReference type="InterPro" id="IPR011109">
    <property type="entry name" value="DNA_bind_recombinase_dom"/>
</dbReference>
<dbReference type="FunFam" id="3.90.1750.20:FF:000007">
    <property type="entry name" value="Site-specific recombinase"/>
    <property type="match status" value="1"/>
</dbReference>
<reference evidence="3 4" key="1">
    <citation type="journal article" date="2017" name="BMC Genomics">
        <title>Comparative and functional genomics of the Lactococcus lactis taxon; insights into evolution and niche adaptation.</title>
        <authorList>
            <person name="Kelleher P."/>
            <person name="Bottacini F."/>
            <person name="Mahony J."/>
            <person name="Kilcawley K.N."/>
            <person name="van Sinderen D."/>
        </authorList>
    </citation>
    <scope>NUCLEOTIDE SEQUENCE [LARGE SCALE GENOMIC DNA]</scope>
    <source>
        <strain evidence="3 4">275</strain>
    </source>
</reference>
<dbReference type="Gene3D" id="3.90.1750.20">
    <property type="entry name" value="Putative Large Serine Recombinase, Chain B, Domain 2"/>
    <property type="match status" value="1"/>
</dbReference>
<evidence type="ECO:0000259" key="2">
    <source>
        <dbReference type="PROSITE" id="PS51737"/>
    </source>
</evidence>
<dbReference type="AlphaFoldDB" id="A0A1V0NG79"/>
<dbReference type="InterPro" id="IPR038109">
    <property type="entry name" value="DNA_bind_recomb_sf"/>
</dbReference>
<dbReference type="InterPro" id="IPR006119">
    <property type="entry name" value="Resolv_N"/>
</dbReference>
<dbReference type="CDD" id="cd00338">
    <property type="entry name" value="Ser_Recombinase"/>
    <property type="match status" value="1"/>
</dbReference>
<dbReference type="SMART" id="SM00857">
    <property type="entry name" value="Resolvase"/>
    <property type="match status" value="1"/>
</dbReference>
<dbReference type="InterPro" id="IPR050639">
    <property type="entry name" value="SSR_resolvase"/>
</dbReference>
<organism evidence="3 4">
    <name type="scientific">Lactococcus lactis subsp. lactis</name>
    <name type="common">Streptococcus lactis</name>
    <dbReference type="NCBI Taxonomy" id="1360"/>
    <lineage>
        <taxon>Bacteria</taxon>
        <taxon>Bacillati</taxon>
        <taxon>Bacillota</taxon>
        <taxon>Bacilli</taxon>
        <taxon>Lactobacillales</taxon>
        <taxon>Streptococcaceae</taxon>
        <taxon>Lactococcus</taxon>
    </lineage>
</organism>
<dbReference type="PROSITE" id="PS51736">
    <property type="entry name" value="RECOMBINASES_3"/>
    <property type="match status" value="1"/>
</dbReference>
<dbReference type="Pfam" id="PF00239">
    <property type="entry name" value="Resolvase"/>
    <property type="match status" value="1"/>
</dbReference>
<dbReference type="InterPro" id="IPR025827">
    <property type="entry name" value="Zn_ribbon_recom_dom"/>
</dbReference>
<dbReference type="PANTHER" id="PTHR30461">
    <property type="entry name" value="DNA-INVERTASE FROM LAMBDOID PROPHAGE"/>
    <property type="match status" value="1"/>
</dbReference>
<gene>
    <name evidence="3" type="ORF">LL275_1273</name>
</gene>
<dbReference type="GO" id="GO:0003677">
    <property type="term" value="F:DNA binding"/>
    <property type="evidence" value="ECO:0007669"/>
    <property type="project" value="InterPro"/>
</dbReference>
<dbReference type="Proteomes" id="UP000192085">
    <property type="component" value="Chromosome"/>
</dbReference>
<dbReference type="PANTHER" id="PTHR30461:SF23">
    <property type="entry name" value="DNA RECOMBINASE-RELATED"/>
    <property type="match status" value="1"/>
</dbReference>
<dbReference type="Pfam" id="PF13408">
    <property type="entry name" value="Zn_ribbon_recom"/>
    <property type="match status" value="1"/>
</dbReference>
<dbReference type="Pfam" id="PF07508">
    <property type="entry name" value="Recombinase"/>
    <property type="match status" value="1"/>
</dbReference>
<accession>A0A1V0NG79</accession>
<dbReference type="Gene3D" id="3.40.50.1390">
    <property type="entry name" value="Resolvase, N-terminal catalytic domain"/>
    <property type="match status" value="1"/>
</dbReference>
<name>A0A1V0NG79_LACLL</name>
<dbReference type="GO" id="GO:0000150">
    <property type="term" value="F:DNA strand exchange activity"/>
    <property type="evidence" value="ECO:0007669"/>
    <property type="project" value="InterPro"/>
</dbReference>
<dbReference type="RefSeq" id="WP_081144302.1">
    <property type="nucleotide sequence ID" value="NZ_CP015897.1"/>
</dbReference>
<evidence type="ECO:0000259" key="1">
    <source>
        <dbReference type="PROSITE" id="PS51736"/>
    </source>
</evidence>
<protein>
    <submittedName>
        <fullName evidence="3">Integrase</fullName>
    </submittedName>
</protein>
<feature type="domain" description="Recombinase" evidence="2">
    <location>
        <begin position="175"/>
        <end position="297"/>
    </location>
</feature>
<dbReference type="InterPro" id="IPR036162">
    <property type="entry name" value="Resolvase-like_N_sf"/>
</dbReference>
<evidence type="ECO:0000313" key="3">
    <source>
        <dbReference type="EMBL" id="ARD98903.1"/>
    </source>
</evidence>
<dbReference type="PROSITE" id="PS51737">
    <property type="entry name" value="RECOMBINASE_DNA_BIND"/>
    <property type="match status" value="1"/>
</dbReference>
<dbReference type="SUPFAM" id="SSF53041">
    <property type="entry name" value="Resolvase-like"/>
    <property type="match status" value="1"/>
</dbReference>
<sequence>MKKITKIDSLAQVKSSKLRVAAYARVSTSSEEQLLSLENQKLHYEQRILANSKWEFVEMYFDEGISGTKIDKRDGLKRLLQDCENGKVDFILTKSISRFSRNALDCLEMVRKLNDLNIFIEFEKENINTQTMDGELMLSILSSLAESESRSLSQNTKWGIEKRFQNGTYKIGYPPFGYDWVDGVMVINKEQALVVKDIFADVLKGTSTGDIAEKLNQQGVTTKRRKTWHGTTIRGIIKNEKYIGDALFGKTFTDDSFKRKINRGDKNQYFMEGHHSAIIDKETFDQAQQMLVQNAKSKNIVQDDDKYQNRYSFSGILKCGECGGTFKRRIQTKNKNEKYVAWACTTHLKDKYSCSKKFIKDEQIKLAFITMMNKLVFFHQILLKPLLSDLRATTYTVDNTQIAVLDAELEKLKQQQDNLVQFVANGYIERPTFVKEQNQLTKEMDDLENKRKMLTGSISKGFDNLERLEELVKFTKQAQMLTAFEDSHFDSFVDEVIILSRTELVFKLKCGLKLKERLV</sequence>
<feature type="domain" description="Resolvase/invertase-type recombinase catalytic" evidence="1">
    <location>
        <begin position="19"/>
        <end position="167"/>
    </location>
</feature>